<dbReference type="GO" id="GO:0016540">
    <property type="term" value="P:protein autoprocessing"/>
    <property type="evidence" value="ECO:0007669"/>
    <property type="project" value="InterPro"/>
</dbReference>
<dbReference type="GO" id="GO:0048731">
    <property type="term" value="P:system development"/>
    <property type="evidence" value="ECO:0007669"/>
    <property type="project" value="UniProtKB-ARBA"/>
</dbReference>
<protein>
    <submittedName>
        <fullName evidence="8">HintN domain-containing protein</fullName>
    </submittedName>
</protein>
<accession>A0A158PK03</accession>
<dbReference type="Pfam" id="PF01079">
    <property type="entry name" value="Hint"/>
    <property type="match status" value="1"/>
</dbReference>
<evidence type="ECO:0000256" key="2">
    <source>
        <dbReference type="ARBA" id="ARBA00022473"/>
    </source>
</evidence>
<dbReference type="InterPro" id="IPR003586">
    <property type="entry name" value="Hint_dom_C"/>
</dbReference>
<dbReference type="PANTHER" id="PTHR46706:SF12">
    <property type="entry name" value="PROTEIN QUA-1-RELATED"/>
    <property type="match status" value="1"/>
</dbReference>
<evidence type="ECO:0000313" key="7">
    <source>
        <dbReference type="Proteomes" id="UP000267027"/>
    </source>
</evidence>
<evidence type="ECO:0000259" key="4">
    <source>
        <dbReference type="SMART" id="SM00305"/>
    </source>
</evidence>
<evidence type="ECO:0000259" key="5">
    <source>
        <dbReference type="SMART" id="SM00306"/>
    </source>
</evidence>
<dbReference type="CDD" id="cd00081">
    <property type="entry name" value="Hint"/>
    <property type="match status" value="1"/>
</dbReference>
<dbReference type="GO" id="GO:0007267">
    <property type="term" value="P:cell-cell signaling"/>
    <property type="evidence" value="ECO:0007669"/>
    <property type="project" value="InterPro"/>
</dbReference>
<dbReference type="STRING" id="334426.A0A158PK03"/>
<dbReference type="WBParaSite" id="ACOC_0000944201-mRNA-1">
    <property type="protein sequence ID" value="ACOC_0000944201-mRNA-1"/>
    <property type="gene ID" value="ACOC_0000944201"/>
</dbReference>
<dbReference type="InterPro" id="IPR036844">
    <property type="entry name" value="Hint_dom_sf"/>
</dbReference>
<evidence type="ECO:0000313" key="6">
    <source>
        <dbReference type="EMBL" id="VDM61028.1"/>
    </source>
</evidence>
<dbReference type="OrthoDB" id="5212at2759"/>
<name>A0A158PK03_ANGCS</name>
<comment type="subcellular location">
    <subcellularLocation>
        <location evidence="1">Secreted</location>
        <location evidence="1">Extracellular space</location>
    </subcellularLocation>
</comment>
<dbReference type="GO" id="GO:0005576">
    <property type="term" value="C:extracellular region"/>
    <property type="evidence" value="ECO:0007669"/>
    <property type="project" value="UniProtKB-SubCell"/>
</dbReference>
<dbReference type="PROSITE" id="PS50817">
    <property type="entry name" value="INTEIN_N_TER"/>
    <property type="match status" value="1"/>
</dbReference>
<keyword evidence="2" id="KW-0217">Developmental protein</keyword>
<keyword evidence="7" id="KW-1185">Reference proteome</keyword>
<reference evidence="8" key="1">
    <citation type="submission" date="2016-04" db="UniProtKB">
        <authorList>
            <consortium name="WormBaseParasite"/>
        </authorList>
    </citation>
    <scope>IDENTIFICATION</scope>
</reference>
<dbReference type="Gene3D" id="2.170.16.10">
    <property type="entry name" value="Hedgehog/Intein (Hint) domain"/>
    <property type="match status" value="1"/>
</dbReference>
<dbReference type="InterPro" id="IPR001657">
    <property type="entry name" value="Hedgehog"/>
</dbReference>
<dbReference type="Proteomes" id="UP000267027">
    <property type="component" value="Unassembled WGS sequence"/>
</dbReference>
<feature type="domain" description="Hint" evidence="4">
    <location>
        <begin position="270"/>
        <end position="314"/>
    </location>
</feature>
<gene>
    <name evidence="6" type="ORF">ACOC_LOCUS9443</name>
</gene>
<dbReference type="PANTHER" id="PTHR46706">
    <property type="entry name" value="PROTEIN QUA-1-RELATED"/>
    <property type="match status" value="1"/>
</dbReference>
<evidence type="ECO:0000256" key="3">
    <source>
        <dbReference type="ARBA" id="ARBA00022729"/>
    </source>
</evidence>
<evidence type="ECO:0000313" key="8">
    <source>
        <dbReference type="WBParaSite" id="ACOC_0000944201-mRNA-1"/>
    </source>
</evidence>
<dbReference type="AlphaFoldDB" id="A0A158PK03"/>
<dbReference type="GO" id="GO:0016539">
    <property type="term" value="P:intein-mediated protein splicing"/>
    <property type="evidence" value="ECO:0007669"/>
    <property type="project" value="InterPro"/>
</dbReference>
<dbReference type="InterPro" id="IPR003587">
    <property type="entry name" value="Hint_dom_N"/>
</dbReference>
<dbReference type="InterPro" id="IPR006141">
    <property type="entry name" value="Intein_N"/>
</dbReference>
<organism evidence="8">
    <name type="scientific">Angiostrongylus costaricensis</name>
    <name type="common">Nematode worm</name>
    <dbReference type="NCBI Taxonomy" id="334426"/>
    <lineage>
        <taxon>Eukaryota</taxon>
        <taxon>Metazoa</taxon>
        <taxon>Ecdysozoa</taxon>
        <taxon>Nematoda</taxon>
        <taxon>Chromadorea</taxon>
        <taxon>Rhabditida</taxon>
        <taxon>Rhabditina</taxon>
        <taxon>Rhabditomorpha</taxon>
        <taxon>Strongyloidea</taxon>
        <taxon>Metastrongylidae</taxon>
        <taxon>Angiostrongylus</taxon>
    </lineage>
</organism>
<dbReference type="EMBL" id="UYYA01004297">
    <property type="protein sequence ID" value="VDM61028.1"/>
    <property type="molecule type" value="Genomic_DNA"/>
</dbReference>
<dbReference type="InterPro" id="IPR052140">
    <property type="entry name" value="Dev_Signal_Hedgehog-like"/>
</dbReference>
<dbReference type="SMART" id="SM00306">
    <property type="entry name" value="HintN"/>
    <property type="match status" value="1"/>
</dbReference>
<feature type="domain" description="Hint" evidence="5">
    <location>
        <begin position="166"/>
        <end position="268"/>
    </location>
</feature>
<dbReference type="SUPFAM" id="SSF51294">
    <property type="entry name" value="Hedgehog/intein (Hint) domain"/>
    <property type="match status" value="1"/>
</dbReference>
<reference evidence="6 7" key="2">
    <citation type="submission" date="2018-11" db="EMBL/GenBank/DDBJ databases">
        <authorList>
            <consortium name="Pathogen Informatics"/>
        </authorList>
    </citation>
    <scope>NUCLEOTIDE SEQUENCE [LARGE SCALE GENOMIC DNA]</scope>
    <source>
        <strain evidence="6 7">Costa Rica</strain>
    </source>
</reference>
<proteinExistence type="predicted"/>
<evidence type="ECO:0000256" key="1">
    <source>
        <dbReference type="ARBA" id="ARBA00004239"/>
    </source>
</evidence>
<dbReference type="PRINTS" id="PR00632">
    <property type="entry name" value="SONICHHOG"/>
</dbReference>
<keyword evidence="3" id="KW-0732">Signal</keyword>
<sequence length="356" mass="40491">MEVNNGTHTTLKTECCTYPGMYRSYLIRTVLLGKDDRLAMMFSINSVALVAYHSTSFDLIKAVRKAINSDNSLTISLTFNCRKVSSSTDTFSDARNFVGILIHSLNNFQSRNRGVHDDYVHPAIRKRRPVYGRRKITRVYGDNNDDYDYDFYIPRLMSLNNVFEQMQCFSGDMKVETPSGSKAVKDVVVGDMVLTIDESMATFSPVIMFLHKLEHEEAVFLHIHTDYGESLKLTANHLMYVANCDRGTPLRLIAAKNAQVDQCVFVTENRSKLIQRRISSIAKVTERGIYAPLTVTGDIVVNRYLVSCHSNIALKTLQQTFFGFYRSVSMVFHTHLPLGVHYMTTILDLFLPNSFL</sequence>
<dbReference type="SMART" id="SM00305">
    <property type="entry name" value="HintC"/>
    <property type="match status" value="1"/>
</dbReference>
<dbReference type="InterPro" id="IPR001767">
    <property type="entry name" value="Hedgehog_Hint"/>
</dbReference>